<dbReference type="SUPFAM" id="SSF55469">
    <property type="entry name" value="FMN-dependent nitroreductase-like"/>
    <property type="match status" value="1"/>
</dbReference>
<evidence type="ECO:0000256" key="3">
    <source>
        <dbReference type="ARBA" id="ARBA00022630"/>
    </source>
</evidence>
<dbReference type="EMBL" id="QNSE01000002">
    <property type="protein sequence ID" value="RBP85013.1"/>
    <property type="molecule type" value="Genomic_DNA"/>
</dbReference>
<dbReference type="Proteomes" id="UP000252792">
    <property type="component" value="Unassembled WGS sequence"/>
</dbReference>
<dbReference type="OrthoDB" id="9809288at2"/>
<comment type="caution">
    <text evidence="8">The sequence shown here is derived from an EMBL/GenBank/DDBJ whole genome shotgun (WGS) entry which is preliminary data.</text>
</comment>
<dbReference type="Pfam" id="PF00881">
    <property type="entry name" value="Nitroreductase"/>
    <property type="match status" value="1"/>
</dbReference>
<evidence type="ECO:0000256" key="6">
    <source>
        <dbReference type="ARBA" id="ARBA00023002"/>
    </source>
</evidence>
<feature type="domain" description="Nitroreductase" evidence="7">
    <location>
        <begin position="7"/>
        <end position="184"/>
    </location>
</feature>
<protein>
    <submittedName>
        <fullName evidence="8">Nitroreductase</fullName>
    </submittedName>
</protein>
<dbReference type="InterPro" id="IPR033878">
    <property type="entry name" value="NfsB-like"/>
</dbReference>
<dbReference type="RefSeq" id="WP_113915143.1">
    <property type="nucleotide sequence ID" value="NZ_QNSE01000002.1"/>
</dbReference>
<comment type="cofactor">
    <cofactor evidence="1">
        <name>FMN</name>
        <dbReference type="ChEBI" id="CHEBI:58210"/>
    </cofactor>
</comment>
<dbReference type="InterPro" id="IPR029479">
    <property type="entry name" value="Nitroreductase"/>
</dbReference>
<dbReference type="CDD" id="cd02149">
    <property type="entry name" value="NfsB-like"/>
    <property type="match status" value="1"/>
</dbReference>
<dbReference type="Gene3D" id="3.40.109.10">
    <property type="entry name" value="NADH Oxidase"/>
    <property type="match status" value="1"/>
</dbReference>
<organism evidence="8 9">
    <name type="scientific">Marinomonas rhizomae</name>
    <dbReference type="NCBI Taxonomy" id="491948"/>
    <lineage>
        <taxon>Bacteria</taxon>
        <taxon>Pseudomonadati</taxon>
        <taxon>Pseudomonadota</taxon>
        <taxon>Gammaproteobacteria</taxon>
        <taxon>Oceanospirillales</taxon>
        <taxon>Oceanospirillaceae</taxon>
        <taxon>Marinomonas</taxon>
    </lineage>
</organism>
<keyword evidence="6" id="KW-0560">Oxidoreductase</keyword>
<evidence type="ECO:0000256" key="4">
    <source>
        <dbReference type="ARBA" id="ARBA00022643"/>
    </source>
</evidence>
<sequence>MSIIEALKWRHSLKHFSPKKVDSSIIHNLIEATRLSASSYGLQPYKLLIVDDPTLLNQLSEQAFGQAQVKECSHLLILANKTHITNDLVDDYFEHHHQQTQTTEGSLAGYAEHIKTAIGSKTEEEKQTWAEQQAYIALGSLLAEAAMLSVDTCPMTGFDTAAFNHTLGLTDKDLNACVICAVGYREENMAAQNKVRLPVNEFATFL</sequence>
<evidence type="ECO:0000256" key="5">
    <source>
        <dbReference type="ARBA" id="ARBA00022857"/>
    </source>
</evidence>
<keyword evidence="4" id="KW-0288">FMN</keyword>
<proteinExistence type="inferred from homology"/>
<dbReference type="AlphaFoldDB" id="A0A366JDE9"/>
<evidence type="ECO:0000313" key="9">
    <source>
        <dbReference type="Proteomes" id="UP000252792"/>
    </source>
</evidence>
<evidence type="ECO:0000313" key="8">
    <source>
        <dbReference type="EMBL" id="RBP85013.1"/>
    </source>
</evidence>
<evidence type="ECO:0000256" key="2">
    <source>
        <dbReference type="ARBA" id="ARBA00007118"/>
    </source>
</evidence>
<accession>A0A366JDE9</accession>
<dbReference type="GO" id="GO:0016491">
    <property type="term" value="F:oxidoreductase activity"/>
    <property type="evidence" value="ECO:0007669"/>
    <property type="project" value="UniProtKB-KW"/>
</dbReference>
<dbReference type="InterPro" id="IPR000415">
    <property type="entry name" value="Nitroreductase-like"/>
</dbReference>
<name>A0A366JDE9_9GAMM</name>
<evidence type="ECO:0000259" key="7">
    <source>
        <dbReference type="Pfam" id="PF00881"/>
    </source>
</evidence>
<keyword evidence="5" id="KW-0521">NADP</keyword>
<evidence type="ECO:0000256" key="1">
    <source>
        <dbReference type="ARBA" id="ARBA00001917"/>
    </source>
</evidence>
<comment type="similarity">
    <text evidence="2">Belongs to the nitroreductase family.</text>
</comment>
<keyword evidence="3" id="KW-0285">Flavoprotein</keyword>
<reference evidence="8 9" key="1">
    <citation type="submission" date="2018-06" db="EMBL/GenBank/DDBJ databases">
        <title>Genomic Encyclopedia of Type Strains, Phase III (KMG-III): the genomes of soil and plant-associated and newly described type strains.</title>
        <authorList>
            <person name="Whitman W."/>
        </authorList>
    </citation>
    <scope>NUCLEOTIDE SEQUENCE [LARGE SCALE GENOMIC DNA]</scope>
    <source>
        <strain evidence="8 9">CECT 7377</strain>
    </source>
</reference>
<dbReference type="PANTHER" id="PTHR43673">
    <property type="entry name" value="NAD(P)H NITROREDUCTASE YDGI-RELATED"/>
    <property type="match status" value="1"/>
</dbReference>
<keyword evidence="9" id="KW-1185">Reference proteome</keyword>
<dbReference type="PANTHER" id="PTHR43673:SF2">
    <property type="entry name" value="NITROREDUCTASE"/>
    <property type="match status" value="1"/>
</dbReference>
<gene>
    <name evidence="8" type="ORF">DFP80_10210</name>
</gene>